<dbReference type="RefSeq" id="WP_204046246.1">
    <property type="nucleotide sequence ID" value="NZ_BOOA01000143.1"/>
</dbReference>
<comment type="caution">
    <text evidence="4">The sequence shown here is derived from an EMBL/GenBank/DDBJ whole genome shotgun (WGS) entry which is preliminary data.</text>
</comment>
<dbReference type="GO" id="GO:0015074">
    <property type="term" value="P:DNA integration"/>
    <property type="evidence" value="ECO:0007669"/>
    <property type="project" value="InterPro"/>
</dbReference>
<dbReference type="InterPro" id="IPR004107">
    <property type="entry name" value="Integrase_SAM-like_N"/>
</dbReference>
<feature type="domain" description="Core-binding (CB)" evidence="3">
    <location>
        <begin position="59"/>
        <end position="138"/>
    </location>
</feature>
<protein>
    <recommendedName>
        <fullName evidence="3">Core-binding (CB) domain-containing protein</fullName>
    </recommendedName>
</protein>
<evidence type="ECO:0000259" key="3">
    <source>
        <dbReference type="PROSITE" id="PS51900"/>
    </source>
</evidence>
<evidence type="ECO:0000256" key="1">
    <source>
        <dbReference type="ARBA" id="ARBA00023125"/>
    </source>
</evidence>
<evidence type="ECO:0000256" key="2">
    <source>
        <dbReference type="PROSITE-ProRule" id="PRU01248"/>
    </source>
</evidence>
<sequence length="140" mass="15819">MAWEGKRGPWYRVRYRDADGGVQTTPDKYPTKTAAEAAARDLESRQRHGSFINPQVGRVLLADWAADWRRVHQVSPSTRAKYDHHLDQHILPVFGQVRLDQIRRMAVKEWAADLGARYAPATVSGILTLLSVVMNAAVQE</sequence>
<evidence type="ECO:0000313" key="5">
    <source>
        <dbReference type="Proteomes" id="UP000640052"/>
    </source>
</evidence>
<gene>
    <name evidence="4" type="ORF">Aph01nite_79470</name>
</gene>
<dbReference type="EMBL" id="BOOA01000143">
    <property type="protein sequence ID" value="GIH29637.1"/>
    <property type="molecule type" value="Genomic_DNA"/>
</dbReference>
<dbReference type="InterPro" id="IPR011010">
    <property type="entry name" value="DNA_brk_join_enz"/>
</dbReference>
<reference evidence="4" key="1">
    <citation type="submission" date="2021-01" db="EMBL/GenBank/DDBJ databases">
        <title>Whole genome shotgun sequence of Acrocarpospora phusangensis NBRC 108782.</title>
        <authorList>
            <person name="Komaki H."/>
            <person name="Tamura T."/>
        </authorList>
    </citation>
    <scope>NUCLEOTIDE SEQUENCE</scope>
    <source>
        <strain evidence="4">NBRC 108782</strain>
    </source>
</reference>
<dbReference type="GO" id="GO:0003677">
    <property type="term" value="F:DNA binding"/>
    <property type="evidence" value="ECO:0007669"/>
    <property type="project" value="UniProtKB-UniRule"/>
</dbReference>
<organism evidence="4 5">
    <name type="scientific">Acrocarpospora phusangensis</name>
    <dbReference type="NCBI Taxonomy" id="1070424"/>
    <lineage>
        <taxon>Bacteria</taxon>
        <taxon>Bacillati</taxon>
        <taxon>Actinomycetota</taxon>
        <taxon>Actinomycetes</taxon>
        <taxon>Streptosporangiales</taxon>
        <taxon>Streptosporangiaceae</taxon>
        <taxon>Acrocarpospora</taxon>
    </lineage>
</organism>
<evidence type="ECO:0000313" key="4">
    <source>
        <dbReference type="EMBL" id="GIH29637.1"/>
    </source>
</evidence>
<dbReference type="InterPro" id="IPR044068">
    <property type="entry name" value="CB"/>
</dbReference>
<keyword evidence="5" id="KW-1185">Reference proteome</keyword>
<proteinExistence type="predicted"/>
<name>A0A919QP17_9ACTN</name>
<accession>A0A919QP17</accession>
<dbReference type="Gene3D" id="1.10.150.130">
    <property type="match status" value="1"/>
</dbReference>
<dbReference type="SUPFAM" id="SSF56349">
    <property type="entry name" value="DNA breaking-rejoining enzymes"/>
    <property type="match status" value="1"/>
</dbReference>
<keyword evidence="1 2" id="KW-0238">DNA-binding</keyword>
<dbReference type="InterPro" id="IPR010998">
    <property type="entry name" value="Integrase_recombinase_N"/>
</dbReference>
<dbReference type="PROSITE" id="PS51900">
    <property type="entry name" value="CB"/>
    <property type="match status" value="1"/>
</dbReference>
<dbReference type="AlphaFoldDB" id="A0A919QP17"/>
<dbReference type="Proteomes" id="UP000640052">
    <property type="component" value="Unassembled WGS sequence"/>
</dbReference>
<dbReference type="Pfam" id="PF14659">
    <property type="entry name" value="Phage_int_SAM_3"/>
    <property type="match status" value="1"/>
</dbReference>